<name>A0A0N0E6E3_9HYPH</name>
<organism evidence="1 2">
    <name type="scientific">Ahrensia marina</name>
    <dbReference type="NCBI Taxonomy" id="1514904"/>
    <lineage>
        <taxon>Bacteria</taxon>
        <taxon>Pseudomonadati</taxon>
        <taxon>Pseudomonadota</taxon>
        <taxon>Alphaproteobacteria</taxon>
        <taxon>Hyphomicrobiales</taxon>
        <taxon>Ahrensiaceae</taxon>
        <taxon>Ahrensia</taxon>
    </lineage>
</organism>
<proteinExistence type="predicted"/>
<dbReference type="EMBL" id="JXMU01000039">
    <property type="protein sequence ID" value="KPA99924.1"/>
    <property type="molecule type" value="Genomic_DNA"/>
</dbReference>
<dbReference type="AlphaFoldDB" id="A0A0N0E6E3"/>
<dbReference type="RefSeq" id="WP_054000478.1">
    <property type="nucleotide sequence ID" value="NZ_JXMU01000039.1"/>
</dbReference>
<evidence type="ECO:0000313" key="1">
    <source>
        <dbReference type="EMBL" id="KPA99924.1"/>
    </source>
</evidence>
<keyword evidence="2" id="KW-1185">Reference proteome</keyword>
<sequence length="132" mass="15841">MNDVSEDAIDSEKIISELQASFDNDRYHFRDVEFVEGSDRQEQMELWRKEMADCWRLLIQHTMEVWDYGWHHSIDFSCKKRAEWLFRRKESPFLNCSVEQCRRVTMDMLPTAPREPEQFLLFTLAVLTQGST</sequence>
<dbReference type="Proteomes" id="UP000038011">
    <property type="component" value="Unassembled WGS sequence"/>
</dbReference>
<evidence type="ECO:0000313" key="2">
    <source>
        <dbReference type="Proteomes" id="UP000038011"/>
    </source>
</evidence>
<accession>A0A0N0E6E3</accession>
<comment type="caution">
    <text evidence="1">The sequence shown here is derived from an EMBL/GenBank/DDBJ whole genome shotgun (WGS) entry which is preliminary data.</text>
</comment>
<protein>
    <submittedName>
        <fullName evidence="1">Uncharacterized protein</fullName>
    </submittedName>
</protein>
<gene>
    <name evidence="1" type="ORF">SU32_16475</name>
</gene>
<dbReference type="PATRIC" id="fig|1514904.3.peg.2749"/>
<reference evidence="1 2" key="1">
    <citation type="submission" date="2015-01" db="EMBL/GenBank/DDBJ databases">
        <title>Ahrensia donghaiensis sp. nov., a novel dimethylsulphoniopropionate-cleavage bacterium isolated from seawater and emended descriptions of the genus Ahrensia and Ahrensia kielensis.</title>
        <authorList>
            <person name="Liu J."/>
        </authorList>
    </citation>
    <scope>NUCLEOTIDE SEQUENCE [LARGE SCALE GENOMIC DNA]</scope>
    <source>
        <strain evidence="1 2">LZD062</strain>
    </source>
</reference>